<accession>A0A0D2Q6G4</accession>
<name>A0A0D2Q6G4_HYPSF</name>
<protein>
    <submittedName>
        <fullName evidence="1">Uncharacterized protein</fullName>
    </submittedName>
</protein>
<sequence length="71" mass="7952">MCHRQLRFVKSTGCGHLTLTGEVVIDCGAQNCQISVSHPSNCTSSECHRYYERPERLTTHQVPGKCNQCSQ</sequence>
<reference evidence="2" key="1">
    <citation type="submission" date="2014-04" db="EMBL/GenBank/DDBJ databases">
        <title>Evolutionary Origins and Diversification of the Mycorrhizal Mutualists.</title>
        <authorList>
            <consortium name="DOE Joint Genome Institute"/>
            <consortium name="Mycorrhizal Genomics Consortium"/>
            <person name="Kohler A."/>
            <person name="Kuo A."/>
            <person name="Nagy L.G."/>
            <person name="Floudas D."/>
            <person name="Copeland A."/>
            <person name="Barry K.W."/>
            <person name="Cichocki N."/>
            <person name="Veneault-Fourrey C."/>
            <person name="LaButti K."/>
            <person name="Lindquist E.A."/>
            <person name="Lipzen A."/>
            <person name="Lundell T."/>
            <person name="Morin E."/>
            <person name="Murat C."/>
            <person name="Riley R."/>
            <person name="Ohm R."/>
            <person name="Sun H."/>
            <person name="Tunlid A."/>
            <person name="Henrissat B."/>
            <person name="Grigoriev I.V."/>
            <person name="Hibbett D.S."/>
            <person name="Martin F."/>
        </authorList>
    </citation>
    <scope>NUCLEOTIDE SEQUENCE [LARGE SCALE GENOMIC DNA]</scope>
    <source>
        <strain evidence="2">FD-334 SS-4</strain>
    </source>
</reference>
<keyword evidence="2" id="KW-1185">Reference proteome</keyword>
<dbReference type="EMBL" id="KN817525">
    <property type="protein sequence ID" value="KJA27220.1"/>
    <property type="molecule type" value="Genomic_DNA"/>
</dbReference>
<dbReference type="AlphaFoldDB" id="A0A0D2Q6G4"/>
<proteinExistence type="predicted"/>
<gene>
    <name evidence="1" type="ORF">HYPSUDRAFT_35828</name>
</gene>
<organism evidence="1 2">
    <name type="scientific">Hypholoma sublateritium (strain FD-334 SS-4)</name>
    <dbReference type="NCBI Taxonomy" id="945553"/>
    <lineage>
        <taxon>Eukaryota</taxon>
        <taxon>Fungi</taxon>
        <taxon>Dikarya</taxon>
        <taxon>Basidiomycota</taxon>
        <taxon>Agaricomycotina</taxon>
        <taxon>Agaricomycetes</taxon>
        <taxon>Agaricomycetidae</taxon>
        <taxon>Agaricales</taxon>
        <taxon>Agaricineae</taxon>
        <taxon>Strophariaceae</taxon>
        <taxon>Hypholoma</taxon>
    </lineage>
</organism>
<evidence type="ECO:0000313" key="1">
    <source>
        <dbReference type="EMBL" id="KJA27220.1"/>
    </source>
</evidence>
<evidence type="ECO:0000313" key="2">
    <source>
        <dbReference type="Proteomes" id="UP000054270"/>
    </source>
</evidence>
<dbReference type="OMA" id="SSECHRY"/>
<dbReference type="OrthoDB" id="2816594at2759"/>
<dbReference type="Proteomes" id="UP000054270">
    <property type="component" value="Unassembled WGS sequence"/>
</dbReference>